<name>A0ABU6MCH3_9BACI</name>
<organism evidence="1 2">
    <name type="scientific">Heyndrickxia acidicola</name>
    <dbReference type="NCBI Taxonomy" id="209389"/>
    <lineage>
        <taxon>Bacteria</taxon>
        <taxon>Bacillati</taxon>
        <taxon>Bacillota</taxon>
        <taxon>Bacilli</taxon>
        <taxon>Bacillales</taxon>
        <taxon>Bacillaceae</taxon>
        <taxon>Heyndrickxia</taxon>
    </lineage>
</organism>
<dbReference type="EMBL" id="JARMAB010000005">
    <property type="protein sequence ID" value="MED1202351.1"/>
    <property type="molecule type" value="Genomic_DNA"/>
</dbReference>
<dbReference type="Proteomes" id="UP001341444">
    <property type="component" value="Unassembled WGS sequence"/>
</dbReference>
<comment type="caution">
    <text evidence="1">The sequence shown here is derived from an EMBL/GenBank/DDBJ whole genome shotgun (WGS) entry which is preliminary data.</text>
</comment>
<keyword evidence="2" id="KW-1185">Reference proteome</keyword>
<evidence type="ECO:0000313" key="1">
    <source>
        <dbReference type="EMBL" id="MED1202351.1"/>
    </source>
</evidence>
<proteinExistence type="predicted"/>
<accession>A0ABU6MCH3</accession>
<evidence type="ECO:0000313" key="2">
    <source>
        <dbReference type="Proteomes" id="UP001341444"/>
    </source>
</evidence>
<gene>
    <name evidence="1" type="ORF">P4T90_04505</name>
</gene>
<reference evidence="1 2" key="1">
    <citation type="submission" date="2023-03" db="EMBL/GenBank/DDBJ databases">
        <title>Bacillus Genome Sequencing.</title>
        <authorList>
            <person name="Dunlap C."/>
        </authorList>
    </citation>
    <scope>NUCLEOTIDE SEQUENCE [LARGE SCALE GENOMIC DNA]</scope>
    <source>
        <strain evidence="1 2">B-23453</strain>
    </source>
</reference>
<sequence>PMSKSLSLFSVQLQRLSASGFLRLLPAISQHQLVPRSVSFISVKDYGIHTPISKALPLF</sequence>
<protein>
    <submittedName>
        <fullName evidence="1">Uncharacterized protein</fullName>
    </submittedName>
</protein>
<dbReference type="RefSeq" id="WP_328006496.1">
    <property type="nucleotide sequence ID" value="NZ_JARMAB010000005.1"/>
</dbReference>
<feature type="non-terminal residue" evidence="1">
    <location>
        <position position="1"/>
    </location>
</feature>